<sequence>MTEMNAIGWFDIYVNDMERAAAFYQTVLGRELQPLGDPTGENQMMSFPADMSAYGAGGALSKSAHSSPGPGGTVVYFSAEDCAVEEARVNEAGGVVIRPKFSIGEFGFVSLCQDTEGNIFGISSMK</sequence>
<evidence type="ECO:0000313" key="3">
    <source>
        <dbReference type="Proteomes" id="UP001597101"/>
    </source>
</evidence>
<gene>
    <name evidence="2" type="ORF">ACFQ14_01850</name>
</gene>
<dbReference type="InterPro" id="IPR037523">
    <property type="entry name" value="VOC_core"/>
</dbReference>
<dbReference type="InterPro" id="IPR029068">
    <property type="entry name" value="Glyas_Bleomycin-R_OHBP_Dase"/>
</dbReference>
<organism evidence="2 3">
    <name type="scientific">Pseudahrensia aquimaris</name>
    <dbReference type="NCBI Taxonomy" id="744461"/>
    <lineage>
        <taxon>Bacteria</taxon>
        <taxon>Pseudomonadati</taxon>
        <taxon>Pseudomonadota</taxon>
        <taxon>Alphaproteobacteria</taxon>
        <taxon>Hyphomicrobiales</taxon>
        <taxon>Ahrensiaceae</taxon>
        <taxon>Pseudahrensia</taxon>
    </lineage>
</organism>
<evidence type="ECO:0000259" key="1">
    <source>
        <dbReference type="PROSITE" id="PS51819"/>
    </source>
</evidence>
<keyword evidence="3" id="KW-1185">Reference proteome</keyword>
<dbReference type="RefSeq" id="WP_377210992.1">
    <property type="nucleotide sequence ID" value="NZ_JBHTJV010000002.1"/>
</dbReference>
<proteinExistence type="predicted"/>
<dbReference type="PROSITE" id="PS51819">
    <property type="entry name" value="VOC"/>
    <property type="match status" value="1"/>
</dbReference>
<comment type="caution">
    <text evidence="2">The sequence shown here is derived from an EMBL/GenBank/DDBJ whole genome shotgun (WGS) entry which is preliminary data.</text>
</comment>
<dbReference type="Proteomes" id="UP001597101">
    <property type="component" value="Unassembled WGS sequence"/>
</dbReference>
<accession>A0ABW3F9J6</accession>
<dbReference type="Gene3D" id="3.10.180.10">
    <property type="entry name" value="2,3-Dihydroxybiphenyl 1,2-Dioxygenase, domain 1"/>
    <property type="match status" value="1"/>
</dbReference>
<dbReference type="PANTHER" id="PTHR33993">
    <property type="entry name" value="GLYOXALASE-RELATED"/>
    <property type="match status" value="1"/>
</dbReference>
<feature type="domain" description="VOC" evidence="1">
    <location>
        <begin position="6"/>
        <end position="125"/>
    </location>
</feature>
<dbReference type="Pfam" id="PF22677">
    <property type="entry name" value="Ble-like_N"/>
    <property type="match status" value="1"/>
</dbReference>
<evidence type="ECO:0000313" key="2">
    <source>
        <dbReference type="EMBL" id="MFD0915141.1"/>
    </source>
</evidence>
<dbReference type="InterPro" id="IPR052164">
    <property type="entry name" value="Anthracycline_SecMetBiosynth"/>
</dbReference>
<dbReference type="SUPFAM" id="SSF54593">
    <property type="entry name" value="Glyoxalase/Bleomycin resistance protein/Dihydroxybiphenyl dioxygenase"/>
    <property type="match status" value="1"/>
</dbReference>
<protein>
    <submittedName>
        <fullName evidence="2">VOC family protein</fullName>
    </submittedName>
</protein>
<dbReference type="CDD" id="cd07247">
    <property type="entry name" value="SgaA_N_like"/>
    <property type="match status" value="1"/>
</dbReference>
<dbReference type="PANTHER" id="PTHR33993:SF2">
    <property type="entry name" value="VOC DOMAIN-CONTAINING PROTEIN"/>
    <property type="match status" value="1"/>
</dbReference>
<reference evidence="3" key="1">
    <citation type="journal article" date="2019" name="Int. J. Syst. Evol. Microbiol.">
        <title>The Global Catalogue of Microorganisms (GCM) 10K type strain sequencing project: providing services to taxonomists for standard genome sequencing and annotation.</title>
        <authorList>
            <consortium name="The Broad Institute Genomics Platform"/>
            <consortium name="The Broad Institute Genome Sequencing Center for Infectious Disease"/>
            <person name="Wu L."/>
            <person name="Ma J."/>
        </authorList>
    </citation>
    <scope>NUCLEOTIDE SEQUENCE [LARGE SCALE GENOMIC DNA]</scope>
    <source>
        <strain evidence="3">CCUG 60023</strain>
    </source>
</reference>
<dbReference type="InterPro" id="IPR053863">
    <property type="entry name" value="Glyoxy/Ble-like_N"/>
</dbReference>
<name>A0ABW3F9J6_9HYPH</name>
<dbReference type="EMBL" id="JBHTJV010000002">
    <property type="protein sequence ID" value="MFD0915141.1"/>
    <property type="molecule type" value="Genomic_DNA"/>
</dbReference>